<dbReference type="GO" id="GO:0016881">
    <property type="term" value="F:acid-amino acid ligase activity"/>
    <property type="evidence" value="ECO:0007669"/>
    <property type="project" value="InterPro"/>
</dbReference>
<keyword evidence="13" id="KW-1185">Reference proteome</keyword>
<dbReference type="EMBL" id="JAOTPL010000017">
    <property type="protein sequence ID" value="MCU7695041.1"/>
    <property type="molecule type" value="Genomic_DNA"/>
</dbReference>
<dbReference type="SUPFAM" id="SSF53244">
    <property type="entry name" value="MurD-like peptide ligases, peptide-binding domain"/>
    <property type="match status" value="1"/>
</dbReference>
<dbReference type="InterPro" id="IPR000713">
    <property type="entry name" value="Mur_ligase_N"/>
</dbReference>
<feature type="domain" description="Mur ligase central" evidence="11">
    <location>
        <begin position="108"/>
        <end position="283"/>
    </location>
</feature>
<keyword evidence="1 12" id="KW-0436">Ligase</keyword>
<keyword evidence="6" id="KW-0573">Peptidoglycan synthesis</keyword>
<keyword evidence="7" id="KW-0131">Cell cycle</keyword>
<dbReference type="PANTHER" id="PTHR43445:SF5">
    <property type="entry name" value="UDP-N-ACETYLMURAMATE--L-ALANYL-GAMMA-D-GLUTAMYL-MESO-2,6-DIAMINOHEPTANDIOATE LIGASE"/>
    <property type="match status" value="1"/>
</dbReference>
<evidence type="ECO:0000313" key="13">
    <source>
        <dbReference type="Proteomes" id="UP001209317"/>
    </source>
</evidence>
<dbReference type="GO" id="GO:0008360">
    <property type="term" value="P:regulation of cell shape"/>
    <property type="evidence" value="ECO:0007669"/>
    <property type="project" value="UniProtKB-KW"/>
</dbReference>
<comment type="caution">
    <text evidence="12">The sequence shown here is derived from an EMBL/GenBank/DDBJ whole genome shotgun (WGS) entry which is preliminary data.</text>
</comment>
<dbReference type="GO" id="GO:0071555">
    <property type="term" value="P:cell wall organization"/>
    <property type="evidence" value="ECO:0007669"/>
    <property type="project" value="UniProtKB-KW"/>
</dbReference>
<dbReference type="GO" id="GO:0009252">
    <property type="term" value="P:peptidoglycan biosynthetic process"/>
    <property type="evidence" value="ECO:0007669"/>
    <property type="project" value="UniProtKB-KW"/>
</dbReference>
<keyword evidence="4" id="KW-0067">ATP-binding</keyword>
<evidence type="ECO:0000256" key="1">
    <source>
        <dbReference type="ARBA" id="ARBA00022598"/>
    </source>
</evidence>
<evidence type="ECO:0000256" key="7">
    <source>
        <dbReference type="ARBA" id="ARBA00023306"/>
    </source>
</evidence>
<proteinExistence type="predicted"/>
<dbReference type="Gene3D" id="3.40.1190.10">
    <property type="entry name" value="Mur-like, catalytic domain"/>
    <property type="match status" value="1"/>
</dbReference>
<gene>
    <name evidence="12" type="ORF">OD355_10975</name>
</gene>
<evidence type="ECO:0000259" key="10">
    <source>
        <dbReference type="Pfam" id="PF02875"/>
    </source>
</evidence>
<dbReference type="Gene3D" id="3.90.190.20">
    <property type="entry name" value="Mur ligase, C-terminal domain"/>
    <property type="match status" value="1"/>
</dbReference>
<dbReference type="Gene3D" id="3.40.50.720">
    <property type="entry name" value="NAD(P)-binding Rossmann-like Domain"/>
    <property type="match status" value="1"/>
</dbReference>
<dbReference type="InterPro" id="IPR004101">
    <property type="entry name" value="Mur_ligase_C"/>
</dbReference>
<evidence type="ECO:0000259" key="11">
    <source>
        <dbReference type="Pfam" id="PF08245"/>
    </source>
</evidence>
<feature type="domain" description="Mur ligase N-terminal catalytic" evidence="9">
    <location>
        <begin position="3"/>
        <end position="97"/>
    </location>
</feature>
<evidence type="ECO:0000259" key="9">
    <source>
        <dbReference type="Pfam" id="PF01225"/>
    </source>
</evidence>
<organism evidence="12 13">
    <name type="scientific">Haoranjiania flava</name>
    <dbReference type="NCBI Taxonomy" id="1856322"/>
    <lineage>
        <taxon>Bacteria</taxon>
        <taxon>Pseudomonadati</taxon>
        <taxon>Bacteroidota</taxon>
        <taxon>Chitinophagia</taxon>
        <taxon>Chitinophagales</taxon>
        <taxon>Chitinophagaceae</taxon>
        <taxon>Haoranjiania</taxon>
    </lineage>
</organism>
<dbReference type="Pfam" id="PF08245">
    <property type="entry name" value="Mur_ligase_M"/>
    <property type="match status" value="1"/>
</dbReference>
<evidence type="ECO:0000256" key="2">
    <source>
        <dbReference type="ARBA" id="ARBA00022618"/>
    </source>
</evidence>
<dbReference type="SUPFAM" id="SSF53623">
    <property type="entry name" value="MurD-like peptide ligases, catalytic domain"/>
    <property type="match status" value="1"/>
</dbReference>
<keyword evidence="8" id="KW-0961">Cell wall biogenesis/degradation</keyword>
<dbReference type="InterPro" id="IPR036615">
    <property type="entry name" value="Mur_ligase_C_dom_sf"/>
</dbReference>
<keyword evidence="2" id="KW-0132">Cell division</keyword>
<dbReference type="InterPro" id="IPR013221">
    <property type="entry name" value="Mur_ligase_cen"/>
</dbReference>
<evidence type="ECO:0000256" key="6">
    <source>
        <dbReference type="ARBA" id="ARBA00022984"/>
    </source>
</evidence>
<dbReference type="RefSeq" id="WP_263038528.1">
    <property type="nucleotide sequence ID" value="NZ_JAOTPL010000017.1"/>
</dbReference>
<dbReference type="AlphaFoldDB" id="A0AAE3IRG0"/>
<name>A0AAE3IRG0_9BACT</name>
<keyword evidence="3" id="KW-0547">Nucleotide-binding</keyword>
<evidence type="ECO:0000313" key="12">
    <source>
        <dbReference type="EMBL" id="MCU7695041.1"/>
    </source>
</evidence>
<evidence type="ECO:0000256" key="4">
    <source>
        <dbReference type="ARBA" id="ARBA00022840"/>
    </source>
</evidence>
<dbReference type="Pfam" id="PF01225">
    <property type="entry name" value="Mur_ligase"/>
    <property type="match status" value="1"/>
</dbReference>
<reference evidence="12" key="1">
    <citation type="submission" date="2022-10" db="EMBL/GenBank/DDBJ databases">
        <authorList>
            <person name="Kim H.S."/>
            <person name="Kim J.-S."/>
            <person name="Suh M.K."/>
            <person name="Eom M.K."/>
            <person name="Lee J.-S."/>
        </authorList>
    </citation>
    <scope>NUCLEOTIDE SEQUENCE</scope>
    <source>
        <strain evidence="12">LIP-5</strain>
    </source>
</reference>
<sequence length="457" mass="51255">MNVHFISIGGSVMHQLAIALKKKGYKVTGSDDEIFEPAKSNLEKEGILPAETGWFPEKVCSSLDVVILGMHAKDDNPELLRARELGLKIYSFPEYIYQESKSKKRVAIGGSHGKTSVTAMLMHVLKNCLSSFDYLVGARLKGFEQSVNITDAPVIVCEADEYPASAIERRPKFHFLYPHIAVLTGIAWDHINVFPTFDNYLEQFRIFIGTISPNGILIYNESDEVLHKLVEETRRQDIRYQAYALPVNTVKNGITSIELDGKTTELKVFGEHNLMNINAAFYVCKELGITTKEFIKSIASFAGAAKRLELLESNESTSIYRDFAHAPSKVKATIDAVKQQFPNRRLIAILELHTYSSLNANFMSQYRNAMQSADEAVVFYSSHALELKRMPPLHASVIEKGFDKEGLKIMTNRQELEDYLHRQDYAGSNLLLMSSGDYEGIDVALLAKELINAKVTG</sequence>
<evidence type="ECO:0000256" key="8">
    <source>
        <dbReference type="ARBA" id="ARBA00023316"/>
    </source>
</evidence>
<dbReference type="PANTHER" id="PTHR43445">
    <property type="entry name" value="UDP-N-ACETYLMURAMATE--L-ALANINE LIGASE-RELATED"/>
    <property type="match status" value="1"/>
</dbReference>
<protein>
    <submittedName>
        <fullName evidence="12">Mur ligase family protein</fullName>
    </submittedName>
</protein>
<feature type="domain" description="Mur ligase C-terminal" evidence="10">
    <location>
        <begin position="307"/>
        <end position="436"/>
    </location>
</feature>
<evidence type="ECO:0000256" key="5">
    <source>
        <dbReference type="ARBA" id="ARBA00022960"/>
    </source>
</evidence>
<keyword evidence="5" id="KW-0133">Cell shape</keyword>
<evidence type="ECO:0000256" key="3">
    <source>
        <dbReference type="ARBA" id="ARBA00022741"/>
    </source>
</evidence>
<dbReference type="Pfam" id="PF02875">
    <property type="entry name" value="Mur_ligase_C"/>
    <property type="match status" value="1"/>
</dbReference>
<dbReference type="InterPro" id="IPR050061">
    <property type="entry name" value="MurCDEF_pg_biosynth"/>
</dbReference>
<accession>A0AAE3IRG0</accession>
<dbReference type="SUPFAM" id="SSF51984">
    <property type="entry name" value="MurCD N-terminal domain"/>
    <property type="match status" value="1"/>
</dbReference>
<dbReference type="GO" id="GO:0005524">
    <property type="term" value="F:ATP binding"/>
    <property type="evidence" value="ECO:0007669"/>
    <property type="project" value="UniProtKB-KW"/>
</dbReference>
<dbReference type="GO" id="GO:0051301">
    <property type="term" value="P:cell division"/>
    <property type="evidence" value="ECO:0007669"/>
    <property type="project" value="UniProtKB-KW"/>
</dbReference>
<dbReference type="InterPro" id="IPR036565">
    <property type="entry name" value="Mur-like_cat_sf"/>
</dbReference>
<dbReference type="Proteomes" id="UP001209317">
    <property type="component" value="Unassembled WGS sequence"/>
</dbReference>